<protein>
    <submittedName>
        <fullName evidence="1">Uncharacterized protein</fullName>
    </submittedName>
</protein>
<organism evidence="1 2">
    <name type="scientific">Scophthalmus maximus</name>
    <name type="common">Turbot</name>
    <name type="synonym">Psetta maxima</name>
    <dbReference type="NCBI Taxonomy" id="52904"/>
    <lineage>
        <taxon>Eukaryota</taxon>
        <taxon>Metazoa</taxon>
        <taxon>Chordata</taxon>
        <taxon>Craniata</taxon>
        <taxon>Vertebrata</taxon>
        <taxon>Euteleostomi</taxon>
        <taxon>Actinopterygii</taxon>
        <taxon>Neopterygii</taxon>
        <taxon>Teleostei</taxon>
        <taxon>Neoteleostei</taxon>
        <taxon>Acanthomorphata</taxon>
        <taxon>Carangaria</taxon>
        <taxon>Pleuronectiformes</taxon>
        <taxon>Pleuronectoidei</taxon>
        <taxon>Scophthalmidae</taxon>
        <taxon>Scophthalmus</taxon>
    </lineage>
</organism>
<reference evidence="1 2" key="1">
    <citation type="submission" date="2019-06" db="EMBL/GenBank/DDBJ databases">
        <title>Draft genomes of female and male turbot (Scophthalmus maximus).</title>
        <authorList>
            <person name="Xu H."/>
            <person name="Xu X.-W."/>
            <person name="Shao C."/>
            <person name="Chen S."/>
        </authorList>
    </citation>
    <scope>NUCLEOTIDE SEQUENCE [LARGE SCALE GENOMIC DNA]</scope>
    <source>
        <strain evidence="1">Ysfricsl-2016a</strain>
        <tissue evidence="1">Blood</tissue>
    </source>
</reference>
<sequence>MINSGNKVMLIICINKHYNNYSYEVDTEAQRQENIFKHKAMANNNPQGSNQESDLIMCPQECADPDLWKKMEEMQDTRRLNGLFQVHRCHAEIEAQIKVKKPMKVQMQEEKLEENTHLIEYEKQRYRRLHDFKERGLKDLKADGLSDSHVCHAEKRAKYLVKTTYLCPSRFTESDRGQ</sequence>
<comment type="caution">
    <text evidence="1">The sequence shown here is derived from an EMBL/GenBank/DDBJ whole genome shotgun (WGS) entry which is preliminary data.</text>
</comment>
<proteinExistence type="predicted"/>
<dbReference type="EMBL" id="VEVO01000012">
    <property type="protein sequence ID" value="KAF0034308.1"/>
    <property type="molecule type" value="Genomic_DNA"/>
</dbReference>
<dbReference type="AlphaFoldDB" id="A0A6A4SQC5"/>
<accession>A0A6A4SQC5</accession>
<evidence type="ECO:0000313" key="1">
    <source>
        <dbReference type="EMBL" id="KAF0034308.1"/>
    </source>
</evidence>
<dbReference type="Proteomes" id="UP000438429">
    <property type="component" value="Unassembled WGS sequence"/>
</dbReference>
<gene>
    <name evidence="1" type="ORF">F2P81_014374</name>
</gene>
<evidence type="ECO:0000313" key="2">
    <source>
        <dbReference type="Proteomes" id="UP000438429"/>
    </source>
</evidence>
<name>A0A6A4SQC5_SCOMX</name>